<keyword evidence="2" id="KW-1185">Reference proteome</keyword>
<protein>
    <submittedName>
        <fullName evidence="1">Uncharacterized protein</fullName>
    </submittedName>
</protein>
<organism evidence="1 2">
    <name type="scientific">Rhizophagus irregularis</name>
    <dbReference type="NCBI Taxonomy" id="588596"/>
    <lineage>
        <taxon>Eukaryota</taxon>
        <taxon>Fungi</taxon>
        <taxon>Fungi incertae sedis</taxon>
        <taxon>Mucoromycota</taxon>
        <taxon>Glomeromycotina</taxon>
        <taxon>Glomeromycetes</taxon>
        <taxon>Glomerales</taxon>
        <taxon>Glomeraceae</taxon>
        <taxon>Rhizophagus</taxon>
    </lineage>
</organism>
<dbReference type="EMBL" id="LLXI01000155">
    <property type="protein sequence ID" value="PKY41557.1"/>
    <property type="molecule type" value="Genomic_DNA"/>
</dbReference>
<evidence type="ECO:0000313" key="1">
    <source>
        <dbReference type="EMBL" id="PKY41557.1"/>
    </source>
</evidence>
<proteinExistence type="predicted"/>
<comment type="caution">
    <text evidence="1">The sequence shown here is derived from an EMBL/GenBank/DDBJ whole genome shotgun (WGS) entry which is preliminary data.</text>
</comment>
<accession>A0A2I1G4J0</accession>
<dbReference type="Proteomes" id="UP000234323">
    <property type="component" value="Unassembled WGS sequence"/>
</dbReference>
<name>A0A2I1G4J0_9GLOM</name>
<evidence type="ECO:0000313" key="2">
    <source>
        <dbReference type="Proteomes" id="UP000234323"/>
    </source>
</evidence>
<gene>
    <name evidence="1" type="ORF">RhiirA4_455156</name>
</gene>
<sequence length="86" mass="10177">MELELIFQTENIFVWNQKSELNRKFRALAKGPVFNAKVILELRLLEKLEDFGKLVKCRNSETLPKLYESLIKKLAKLWSLTVLERL</sequence>
<dbReference type="AlphaFoldDB" id="A0A2I1G4J0"/>
<reference evidence="1 2" key="1">
    <citation type="submission" date="2015-10" db="EMBL/GenBank/DDBJ databases">
        <title>Genome analyses suggest a sexual origin of heterokaryosis in a supposedly ancient asexual fungus.</title>
        <authorList>
            <person name="Ropars J."/>
            <person name="Sedzielewska K."/>
            <person name="Noel J."/>
            <person name="Charron P."/>
            <person name="Farinelli L."/>
            <person name="Marton T."/>
            <person name="Kruger M."/>
            <person name="Pelin A."/>
            <person name="Brachmann A."/>
            <person name="Corradi N."/>
        </authorList>
    </citation>
    <scope>NUCLEOTIDE SEQUENCE [LARGE SCALE GENOMIC DNA]</scope>
    <source>
        <strain evidence="1 2">A4</strain>
    </source>
</reference>